<dbReference type="OrthoDB" id="47375at2759"/>
<dbReference type="CDD" id="cd06532">
    <property type="entry name" value="Glyco_transf_25"/>
    <property type="match status" value="1"/>
</dbReference>
<dbReference type="PANTHER" id="PTHR10730">
    <property type="entry name" value="PROCOLLAGEN-LYSINE,2-OXOGLUTARATE 5-DIOXYGENASE/GLYCOSYLTRANSFERASE 25 FAMILY MEMBER"/>
    <property type="match status" value="1"/>
</dbReference>
<dbReference type="GeneID" id="19888994"/>
<keyword evidence="2" id="KW-0328">Glycosyltransferase</keyword>
<dbReference type="Proteomes" id="UP000002762">
    <property type="component" value="Unassembled WGS sequence"/>
</dbReference>
<evidence type="ECO:0000256" key="5">
    <source>
        <dbReference type="SAM" id="Phobius"/>
    </source>
</evidence>
<keyword evidence="5" id="KW-1133">Transmembrane helix</keyword>
<dbReference type="AlphaFoldDB" id="J4UL73"/>
<reference evidence="7 8" key="1">
    <citation type="journal article" date="2012" name="Sci. Rep.">
        <title>Genomic perspectives on the evolution of fungal entomopathogenicity in Beauveria bassiana.</title>
        <authorList>
            <person name="Xiao G."/>
            <person name="Ying S.H."/>
            <person name="Zheng P."/>
            <person name="Wang Z.L."/>
            <person name="Zhang S."/>
            <person name="Xie X.Q."/>
            <person name="Shang Y."/>
            <person name="St Leger R.J."/>
            <person name="Zhao G.P."/>
            <person name="Wang C."/>
            <person name="Feng M.G."/>
        </authorList>
    </citation>
    <scope>NUCLEOTIDE SEQUENCE [LARGE SCALE GENOMIC DNA]</scope>
    <source>
        <strain evidence="7 8">ARSEF 2860</strain>
    </source>
</reference>
<feature type="region of interest" description="Disordered" evidence="4">
    <location>
        <begin position="211"/>
        <end position="258"/>
    </location>
</feature>
<dbReference type="InParanoid" id="J4UL73"/>
<feature type="region of interest" description="Disordered" evidence="4">
    <location>
        <begin position="56"/>
        <end position="80"/>
    </location>
</feature>
<comment type="similarity">
    <text evidence="1">Belongs to the glycosyltransferase 25 family.</text>
</comment>
<dbReference type="Pfam" id="PF01755">
    <property type="entry name" value="Glyco_transf_25"/>
    <property type="match status" value="1"/>
</dbReference>
<dbReference type="InterPro" id="IPR050757">
    <property type="entry name" value="Collagen_mod_GT25"/>
</dbReference>
<name>J4UL73_BEAB2</name>
<feature type="region of interest" description="Disordered" evidence="4">
    <location>
        <begin position="375"/>
        <end position="395"/>
    </location>
</feature>
<dbReference type="RefSeq" id="XP_008599301.1">
    <property type="nucleotide sequence ID" value="XM_008601079.1"/>
</dbReference>
<sequence length="441" mass="48216">MQQTAMLFDMEKSGSWREFPSTLLQGGRSPRAVRVAAFTILILFLVLVYGGSSSTRASFGNHRRPAEPAATGGVPRPSRDQQRLMDAASNATLGFSSIQFINLPGRFDRLDAASLQAWLAGIDITETPGVLAADINDVGMPPEHSARLRKEEKGCWRAHANIWSQMLRDKSPAVLILESDASWDIEVRESMSLLNQHFSRLLDKVQSRPLPNHGFLNRPSTSVTPPPAAAAATTTAAAPPPPPPPPAPAPAHPDDPWQSTHWDLLSLGQCWEGPDNKNVSVRYPDPHVAPGIDYWGEELGAERVVRQSGGIVCTTAYAVSQTGAAKLLLRTALDLDNPVDLIMRLMIQAGDLVTYSVTPTVFAQWEYRDDIGMRERGANSDINSPDGDGEPNLSGWEAVKHTGSVWRKKEGHTSISFKDMALERAWGFIFGQETTLERSQA</sequence>
<keyword evidence="3 7" id="KW-0808">Transferase</keyword>
<evidence type="ECO:0000256" key="1">
    <source>
        <dbReference type="ARBA" id="ARBA00006721"/>
    </source>
</evidence>
<evidence type="ECO:0000259" key="6">
    <source>
        <dbReference type="Pfam" id="PF01755"/>
    </source>
</evidence>
<feature type="domain" description="Glycosyl transferase family 25" evidence="6">
    <location>
        <begin position="123"/>
        <end position="198"/>
    </location>
</feature>
<protein>
    <submittedName>
        <fullName evidence="7">Glycosyltransferase family 25</fullName>
    </submittedName>
</protein>
<feature type="transmembrane region" description="Helical" evidence="5">
    <location>
        <begin position="32"/>
        <end position="51"/>
    </location>
</feature>
<evidence type="ECO:0000256" key="4">
    <source>
        <dbReference type="SAM" id="MobiDB-lite"/>
    </source>
</evidence>
<dbReference type="InterPro" id="IPR002654">
    <property type="entry name" value="Glyco_trans_25"/>
</dbReference>
<feature type="compositionally biased region" description="Pro residues" evidence="4">
    <location>
        <begin position="238"/>
        <end position="251"/>
    </location>
</feature>
<evidence type="ECO:0000256" key="3">
    <source>
        <dbReference type="ARBA" id="ARBA00022679"/>
    </source>
</evidence>
<evidence type="ECO:0000256" key="2">
    <source>
        <dbReference type="ARBA" id="ARBA00022676"/>
    </source>
</evidence>
<accession>J4UL73</accession>
<keyword evidence="8" id="KW-1185">Reference proteome</keyword>
<dbReference type="GO" id="GO:0016740">
    <property type="term" value="F:transferase activity"/>
    <property type="evidence" value="ECO:0007669"/>
    <property type="project" value="UniProtKB-KW"/>
</dbReference>
<organism evidence="7 8">
    <name type="scientific">Beauveria bassiana (strain ARSEF 2860)</name>
    <name type="common">White muscardine disease fungus</name>
    <name type="synonym">Tritirachium shiotae</name>
    <dbReference type="NCBI Taxonomy" id="655819"/>
    <lineage>
        <taxon>Eukaryota</taxon>
        <taxon>Fungi</taxon>
        <taxon>Dikarya</taxon>
        <taxon>Ascomycota</taxon>
        <taxon>Pezizomycotina</taxon>
        <taxon>Sordariomycetes</taxon>
        <taxon>Hypocreomycetidae</taxon>
        <taxon>Hypocreales</taxon>
        <taxon>Cordycipitaceae</taxon>
        <taxon>Beauveria</taxon>
    </lineage>
</organism>
<evidence type="ECO:0000313" key="8">
    <source>
        <dbReference type="Proteomes" id="UP000002762"/>
    </source>
</evidence>
<proteinExistence type="inferred from homology"/>
<dbReference type="HOGENOM" id="CLU_032992_0_0_1"/>
<gene>
    <name evidence="7" type="ORF">BBA_05982</name>
</gene>
<dbReference type="EMBL" id="JH725165">
    <property type="protein sequence ID" value="EJP65212.1"/>
    <property type="molecule type" value="Genomic_DNA"/>
</dbReference>
<evidence type="ECO:0000313" key="7">
    <source>
        <dbReference type="EMBL" id="EJP65212.1"/>
    </source>
</evidence>
<keyword evidence="5" id="KW-0812">Transmembrane</keyword>
<keyword evidence="5" id="KW-0472">Membrane</keyword>
<dbReference type="PANTHER" id="PTHR10730:SF53">
    <property type="entry name" value="GLYCOSYLTRANSFERASE 25 FAMILY MEMBER"/>
    <property type="match status" value="1"/>
</dbReference>